<gene>
    <name evidence="2" type="ORF">AB0H04_40305</name>
</gene>
<proteinExistence type="predicted"/>
<evidence type="ECO:0000313" key="2">
    <source>
        <dbReference type="EMBL" id="MEU5712992.1"/>
    </source>
</evidence>
<organism evidence="2 3">
    <name type="scientific">Streptomyces flaveolus</name>
    <dbReference type="NCBI Taxonomy" id="67297"/>
    <lineage>
        <taxon>Bacteria</taxon>
        <taxon>Bacillati</taxon>
        <taxon>Actinomycetota</taxon>
        <taxon>Actinomycetes</taxon>
        <taxon>Kitasatosporales</taxon>
        <taxon>Streptomycetaceae</taxon>
        <taxon>Streptomyces</taxon>
    </lineage>
</organism>
<reference evidence="2 3" key="1">
    <citation type="submission" date="2024-06" db="EMBL/GenBank/DDBJ databases">
        <title>The Natural Products Discovery Center: Release of the First 8490 Sequenced Strains for Exploring Actinobacteria Biosynthetic Diversity.</title>
        <authorList>
            <person name="Kalkreuter E."/>
            <person name="Kautsar S.A."/>
            <person name="Yang D."/>
            <person name="Bader C.D."/>
            <person name="Teijaro C.N."/>
            <person name="Fluegel L."/>
            <person name="Davis C.M."/>
            <person name="Simpson J.R."/>
            <person name="Lauterbach L."/>
            <person name="Steele A.D."/>
            <person name="Gui C."/>
            <person name="Meng S."/>
            <person name="Li G."/>
            <person name="Viehrig K."/>
            <person name="Ye F."/>
            <person name="Su P."/>
            <person name="Kiefer A.F."/>
            <person name="Nichols A."/>
            <person name="Cepeda A.J."/>
            <person name="Yan W."/>
            <person name="Fan B."/>
            <person name="Jiang Y."/>
            <person name="Adhikari A."/>
            <person name="Zheng C.-J."/>
            <person name="Schuster L."/>
            <person name="Cowan T.M."/>
            <person name="Smanski M.J."/>
            <person name="Chevrette M.G."/>
            <person name="De Carvalho L.P.S."/>
            <person name="Shen B."/>
        </authorList>
    </citation>
    <scope>NUCLEOTIDE SEQUENCE [LARGE SCALE GENOMIC DNA]</scope>
    <source>
        <strain evidence="2 3">NPDC020594</strain>
    </source>
</reference>
<evidence type="ECO:0000313" key="3">
    <source>
        <dbReference type="Proteomes" id="UP001551011"/>
    </source>
</evidence>
<keyword evidence="1" id="KW-0732">Signal</keyword>
<dbReference type="RefSeq" id="WP_053211014.1">
    <property type="nucleotide sequence ID" value="NZ_JBFAEG010000043.1"/>
</dbReference>
<evidence type="ECO:0000256" key="1">
    <source>
        <dbReference type="SAM" id="SignalP"/>
    </source>
</evidence>
<feature type="chain" id="PRO_5045414750" evidence="1">
    <location>
        <begin position="27"/>
        <end position="60"/>
    </location>
</feature>
<accession>A0ABV3AMQ5</accession>
<name>A0ABV3AMQ5_9ACTN</name>
<sequence length="60" mass="5861">MLRKLTRAFVAAAVAACAAAGTVVVAQPSAAVPGRAANGTAHASGCAVAADLRRTGERRA</sequence>
<protein>
    <submittedName>
        <fullName evidence="2">Uncharacterized protein</fullName>
    </submittedName>
</protein>
<dbReference type="EMBL" id="JBFAEG010000043">
    <property type="protein sequence ID" value="MEU5712992.1"/>
    <property type="molecule type" value="Genomic_DNA"/>
</dbReference>
<dbReference type="Proteomes" id="UP001551011">
    <property type="component" value="Unassembled WGS sequence"/>
</dbReference>
<keyword evidence="3" id="KW-1185">Reference proteome</keyword>
<feature type="signal peptide" evidence="1">
    <location>
        <begin position="1"/>
        <end position="26"/>
    </location>
</feature>
<comment type="caution">
    <text evidence="2">The sequence shown here is derived from an EMBL/GenBank/DDBJ whole genome shotgun (WGS) entry which is preliminary data.</text>
</comment>